<dbReference type="EMBL" id="CP036348">
    <property type="protein sequence ID" value="QDV68125.1"/>
    <property type="molecule type" value="Genomic_DNA"/>
</dbReference>
<dbReference type="Proteomes" id="UP000315082">
    <property type="component" value="Chromosome"/>
</dbReference>
<protein>
    <submittedName>
        <fullName evidence="3">TadE-like protein</fullName>
    </submittedName>
</protein>
<feature type="transmembrane region" description="Helical" evidence="1">
    <location>
        <begin position="33"/>
        <end position="60"/>
    </location>
</feature>
<feature type="domain" description="TadE-like" evidence="2">
    <location>
        <begin position="31"/>
        <end position="73"/>
    </location>
</feature>
<evidence type="ECO:0000256" key="1">
    <source>
        <dbReference type="SAM" id="Phobius"/>
    </source>
</evidence>
<proteinExistence type="predicted"/>
<sequence>MRELYFPSALPMDLFGPPAVTTKLRKSNRQGAAVVEMAICLPVLITLTVATIDVCSVMFLKESLSIAAYEGARVGIARGGTNELATARVKEILNERGIQYSNSDVVQIQRTNSPTSGGFNSAETLEHCRVRVRVPASGNVLSPAKLFTSGNIESFVWMRKEYANLD</sequence>
<keyword evidence="1" id="KW-0472">Membrane</keyword>
<reference evidence="3 4" key="1">
    <citation type="submission" date="2019-02" db="EMBL/GenBank/DDBJ databases">
        <title>Deep-cultivation of Planctomycetes and their phenomic and genomic characterization uncovers novel biology.</title>
        <authorList>
            <person name="Wiegand S."/>
            <person name="Jogler M."/>
            <person name="Boedeker C."/>
            <person name="Pinto D."/>
            <person name="Vollmers J."/>
            <person name="Rivas-Marin E."/>
            <person name="Kohn T."/>
            <person name="Peeters S.H."/>
            <person name="Heuer A."/>
            <person name="Rast P."/>
            <person name="Oberbeckmann S."/>
            <person name="Bunk B."/>
            <person name="Jeske O."/>
            <person name="Meyerdierks A."/>
            <person name="Storesund J.E."/>
            <person name="Kallscheuer N."/>
            <person name="Luecker S."/>
            <person name="Lage O.M."/>
            <person name="Pohl T."/>
            <person name="Merkel B.J."/>
            <person name="Hornburger P."/>
            <person name="Mueller R.-W."/>
            <person name="Bruemmer F."/>
            <person name="Labrenz M."/>
            <person name="Spormann A.M."/>
            <person name="Op den Camp H."/>
            <person name="Overmann J."/>
            <person name="Amann R."/>
            <person name="Jetten M.S.M."/>
            <person name="Mascher T."/>
            <person name="Medema M.H."/>
            <person name="Devos D.P."/>
            <person name="Kaster A.-K."/>
            <person name="Ovreas L."/>
            <person name="Rohde M."/>
            <person name="Galperin M.Y."/>
            <person name="Jogler C."/>
        </authorList>
    </citation>
    <scope>NUCLEOTIDE SEQUENCE [LARGE SCALE GENOMIC DNA]</scope>
    <source>
        <strain evidence="3 4">Poly24</strain>
    </source>
</reference>
<evidence type="ECO:0000259" key="2">
    <source>
        <dbReference type="Pfam" id="PF07811"/>
    </source>
</evidence>
<dbReference type="OrthoDB" id="267534at2"/>
<name>A0A518JRG4_9BACT</name>
<organism evidence="3 4">
    <name type="scientific">Rosistilla carotiformis</name>
    <dbReference type="NCBI Taxonomy" id="2528017"/>
    <lineage>
        <taxon>Bacteria</taxon>
        <taxon>Pseudomonadati</taxon>
        <taxon>Planctomycetota</taxon>
        <taxon>Planctomycetia</taxon>
        <taxon>Pirellulales</taxon>
        <taxon>Pirellulaceae</taxon>
        <taxon>Rosistilla</taxon>
    </lineage>
</organism>
<evidence type="ECO:0000313" key="3">
    <source>
        <dbReference type="EMBL" id="QDV68125.1"/>
    </source>
</evidence>
<dbReference type="Pfam" id="PF07811">
    <property type="entry name" value="TadE"/>
    <property type="match status" value="1"/>
</dbReference>
<keyword evidence="1" id="KW-0812">Transmembrane</keyword>
<keyword evidence="4" id="KW-1185">Reference proteome</keyword>
<evidence type="ECO:0000313" key="4">
    <source>
        <dbReference type="Proteomes" id="UP000315082"/>
    </source>
</evidence>
<keyword evidence="1" id="KW-1133">Transmembrane helix</keyword>
<dbReference type="AlphaFoldDB" id="A0A518JRG4"/>
<gene>
    <name evidence="3" type="ORF">Poly24_18330</name>
</gene>
<dbReference type="KEGG" id="rcf:Poly24_18330"/>
<accession>A0A518JRG4</accession>
<dbReference type="InterPro" id="IPR012495">
    <property type="entry name" value="TadE-like_dom"/>
</dbReference>